<evidence type="ECO:0000256" key="4">
    <source>
        <dbReference type="ARBA" id="ARBA00022777"/>
    </source>
</evidence>
<evidence type="ECO:0000256" key="3">
    <source>
        <dbReference type="ARBA" id="ARBA00022741"/>
    </source>
</evidence>
<dbReference type="InterPro" id="IPR006204">
    <property type="entry name" value="GHMP_kinase_N_dom"/>
</dbReference>
<dbReference type="Pfam" id="PF10509">
    <property type="entry name" value="GalKase_gal_bdg"/>
    <property type="match status" value="1"/>
</dbReference>
<comment type="similarity">
    <text evidence="1">Belongs to the GHMP kinase family. GalK subfamily.</text>
</comment>
<evidence type="ECO:0000256" key="5">
    <source>
        <dbReference type="ARBA" id="ARBA00022840"/>
    </source>
</evidence>
<dbReference type="EMBL" id="JACRTL010000003">
    <property type="protein sequence ID" value="MBC8610860.1"/>
    <property type="molecule type" value="Genomic_DNA"/>
</dbReference>
<dbReference type="AlphaFoldDB" id="A0A8J6P7K6"/>
<feature type="domain" description="GHMP kinase N-terminal" evidence="6">
    <location>
        <begin position="127"/>
        <end position="214"/>
    </location>
</feature>
<evidence type="ECO:0000313" key="9">
    <source>
        <dbReference type="Proteomes" id="UP000632659"/>
    </source>
</evidence>
<comment type="caution">
    <text evidence="8">The sequence shown here is derived from an EMBL/GenBank/DDBJ whole genome shotgun (WGS) entry which is preliminary data.</text>
</comment>
<dbReference type="GO" id="GO:0005829">
    <property type="term" value="C:cytosol"/>
    <property type="evidence" value="ECO:0007669"/>
    <property type="project" value="TreeGrafter"/>
</dbReference>
<keyword evidence="5" id="KW-0067">ATP-binding</keyword>
<protein>
    <submittedName>
        <fullName evidence="8">Galactokinase</fullName>
    </submittedName>
</protein>
<keyword evidence="4" id="KW-0418">Kinase</keyword>
<keyword evidence="3" id="KW-0547">Nucleotide-binding</keyword>
<dbReference type="Proteomes" id="UP000632659">
    <property type="component" value="Unassembled WGS sequence"/>
</dbReference>
<dbReference type="SUPFAM" id="SSF54211">
    <property type="entry name" value="Ribosomal protein S5 domain 2-like"/>
    <property type="match status" value="1"/>
</dbReference>
<evidence type="ECO:0000259" key="7">
    <source>
        <dbReference type="Pfam" id="PF10509"/>
    </source>
</evidence>
<dbReference type="PROSITE" id="PS00627">
    <property type="entry name" value="GHMP_KINASES_ATP"/>
    <property type="match status" value="1"/>
</dbReference>
<dbReference type="Gene3D" id="3.30.70.890">
    <property type="entry name" value="GHMP kinase, C-terminal domain"/>
    <property type="match status" value="1"/>
</dbReference>
<dbReference type="InterPro" id="IPR014721">
    <property type="entry name" value="Ribsml_uS5_D2-typ_fold_subgr"/>
</dbReference>
<dbReference type="GO" id="GO:0004335">
    <property type="term" value="F:galactokinase activity"/>
    <property type="evidence" value="ECO:0007669"/>
    <property type="project" value="InterPro"/>
</dbReference>
<dbReference type="GO" id="GO:0006012">
    <property type="term" value="P:galactose metabolic process"/>
    <property type="evidence" value="ECO:0007669"/>
    <property type="project" value="InterPro"/>
</dbReference>
<dbReference type="GO" id="GO:0005524">
    <property type="term" value="F:ATP binding"/>
    <property type="evidence" value="ECO:0007669"/>
    <property type="project" value="UniProtKB-KW"/>
</dbReference>
<keyword evidence="2" id="KW-0808">Transferase</keyword>
<evidence type="ECO:0000259" key="6">
    <source>
        <dbReference type="Pfam" id="PF00288"/>
    </source>
</evidence>
<dbReference type="InterPro" id="IPR006206">
    <property type="entry name" value="Mevalonate/galactokinase"/>
</dbReference>
<dbReference type="Pfam" id="PF00288">
    <property type="entry name" value="GHMP_kinases_N"/>
    <property type="match status" value="1"/>
</dbReference>
<dbReference type="PIRSF" id="PIRSF000530">
    <property type="entry name" value="Galactokinase"/>
    <property type="match status" value="1"/>
</dbReference>
<organism evidence="8 9">
    <name type="scientific">Massiliimalia timonensis</name>
    <dbReference type="NCBI Taxonomy" id="1987501"/>
    <lineage>
        <taxon>Bacteria</taxon>
        <taxon>Bacillati</taxon>
        <taxon>Bacillota</taxon>
        <taxon>Clostridia</taxon>
        <taxon>Eubacteriales</taxon>
        <taxon>Oscillospiraceae</taxon>
        <taxon>Massiliimalia</taxon>
    </lineage>
</organism>
<dbReference type="PRINTS" id="PR00959">
    <property type="entry name" value="MEVGALKINASE"/>
</dbReference>
<dbReference type="InterPro" id="IPR000705">
    <property type="entry name" value="Galactokinase"/>
</dbReference>
<dbReference type="Gene3D" id="3.30.230.10">
    <property type="match status" value="1"/>
</dbReference>
<reference evidence="8" key="1">
    <citation type="submission" date="2020-08" db="EMBL/GenBank/DDBJ databases">
        <title>Genome public.</title>
        <authorList>
            <person name="Liu C."/>
            <person name="Sun Q."/>
        </authorList>
    </citation>
    <scope>NUCLEOTIDE SEQUENCE</scope>
    <source>
        <strain evidence="8">NSJ-15</strain>
    </source>
</reference>
<sequence length="428" mass="47154">MEELKQLQSQLQNGGYDQAFRRLYPEKALSYQRQRYSEAIESFQEIFPCHTEAALYSAPGRTEVGGNHTDHQHGRVLAAAVNLDIIAVVARNDDNMIRLQSKGFPMNEVELSTLSPIEEEKGSSNSLIRGIAARFTQMGYPVGGLDIYTTSDVLKGSGLSSSAAFEVLVGTVISKEFCGGEVDAVEIAKIGKYAENDYFGKASGLMDQMVSSVGSFVEIDFRDPDQPVIEQVAFDFSASGFSLCITDTKGNHANLTPDYVAVPTEMKSVAAFFGKEVLREVEEKEFYARLPEIREQVSDRAVLRAIHFFQENERAKQEAEALKQQDFVSFCQIVKESGRSSYELLQNVFSPAHPEEQGVSIGLALSERALQGQGACRVHGGGFAGTIQAFVPNGMVERYRSLMEQVFGEGACYVLQIREAGGVKLERE</sequence>
<evidence type="ECO:0000256" key="2">
    <source>
        <dbReference type="ARBA" id="ARBA00022679"/>
    </source>
</evidence>
<dbReference type="InterPro" id="IPR019539">
    <property type="entry name" value="GalKase_N"/>
</dbReference>
<dbReference type="PANTHER" id="PTHR10457:SF7">
    <property type="entry name" value="GALACTOKINASE-RELATED"/>
    <property type="match status" value="1"/>
</dbReference>
<accession>A0A8J6P7K6</accession>
<dbReference type="InterPro" id="IPR006203">
    <property type="entry name" value="GHMP_knse_ATP-bd_CS"/>
</dbReference>
<evidence type="ECO:0000256" key="1">
    <source>
        <dbReference type="ARBA" id="ARBA00006566"/>
    </source>
</evidence>
<keyword evidence="9" id="KW-1185">Reference proteome</keyword>
<dbReference type="InterPro" id="IPR020568">
    <property type="entry name" value="Ribosomal_Su5_D2-typ_SF"/>
</dbReference>
<dbReference type="SUPFAM" id="SSF55060">
    <property type="entry name" value="GHMP Kinase, C-terminal domain"/>
    <property type="match status" value="1"/>
</dbReference>
<name>A0A8J6P7K6_9FIRM</name>
<dbReference type="InterPro" id="IPR036554">
    <property type="entry name" value="GHMP_kinase_C_sf"/>
</dbReference>
<feature type="domain" description="Galactokinase N-terminal" evidence="7">
    <location>
        <begin position="41"/>
        <end position="91"/>
    </location>
</feature>
<dbReference type="RefSeq" id="WP_187536468.1">
    <property type="nucleotide sequence ID" value="NZ_JACRTL010000003.1"/>
</dbReference>
<gene>
    <name evidence="8" type="ORF">H8702_06950</name>
</gene>
<evidence type="ECO:0000313" key="8">
    <source>
        <dbReference type="EMBL" id="MBC8610860.1"/>
    </source>
</evidence>
<dbReference type="PANTHER" id="PTHR10457">
    <property type="entry name" value="MEVALONATE KINASE/GALACTOKINASE"/>
    <property type="match status" value="1"/>
</dbReference>
<dbReference type="PRINTS" id="PR00473">
    <property type="entry name" value="GALCTOKINASE"/>
</dbReference>
<proteinExistence type="inferred from homology"/>